<dbReference type="VEuPathDB" id="FungiDB:P170DRAFT_356280"/>
<dbReference type="GO" id="GO:0008270">
    <property type="term" value="F:zinc ion binding"/>
    <property type="evidence" value="ECO:0007669"/>
    <property type="project" value="UniProtKB-KW"/>
</dbReference>
<dbReference type="Pfam" id="PF00096">
    <property type="entry name" value="zf-C2H2"/>
    <property type="match status" value="1"/>
</dbReference>
<gene>
    <name evidence="9" type="ORF">P170DRAFT_356280</name>
</gene>
<keyword evidence="6" id="KW-0539">Nucleus</keyword>
<keyword evidence="3" id="KW-0677">Repeat</keyword>
<dbReference type="EMBL" id="MSFO01000003">
    <property type="protein sequence ID" value="PLB51193.1"/>
    <property type="molecule type" value="Genomic_DNA"/>
</dbReference>
<keyword evidence="5" id="KW-0862">Zinc</keyword>
<name>A0A2I2GE95_9EURO</name>
<dbReference type="PROSITE" id="PS00028">
    <property type="entry name" value="ZINC_FINGER_C2H2_1"/>
    <property type="match status" value="1"/>
</dbReference>
<dbReference type="OrthoDB" id="8117402at2759"/>
<dbReference type="GeneID" id="36551840"/>
<dbReference type="PANTHER" id="PTHR24376:SF235">
    <property type="entry name" value="C2H2-TYPE DOMAIN-CONTAINING PROTEIN"/>
    <property type="match status" value="1"/>
</dbReference>
<proteinExistence type="predicted"/>
<keyword evidence="4" id="KW-0863">Zinc-finger</keyword>
<dbReference type="InterPro" id="IPR013087">
    <property type="entry name" value="Znf_C2H2_type"/>
</dbReference>
<comment type="subcellular location">
    <subcellularLocation>
        <location evidence="1">Nucleus</location>
    </subcellularLocation>
</comment>
<reference evidence="9 10" key="1">
    <citation type="submission" date="2016-12" db="EMBL/GenBank/DDBJ databases">
        <title>The genomes of Aspergillus section Nigri reveals drivers in fungal speciation.</title>
        <authorList>
            <consortium name="DOE Joint Genome Institute"/>
            <person name="Vesth T.C."/>
            <person name="Nybo J."/>
            <person name="Theobald S."/>
            <person name="Brandl J."/>
            <person name="Frisvad J.C."/>
            <person name="Nielsen K.F."/>
            <person name="Lyhne E.K."/>
            <person name="Kogle M.E."/>
            <person name="Kuo A."/>
            <person name="Riley R."/>
            <person name="Clum A."/>
            <person name="Nolan M."/>
            <person name="Lipzen A."/>
            <person name="Salamov A."/>
            <person name="Henrissat B."/>
            <person name="Wiebenga A."/>
            <person name="De Vries R.P."/>
            <person name="Grigoriev I.V."/>
            <person name="Mortensen U.H."/>
            <person name="Andersen M.R."/>
            <person name="Baker S.E."/>
        </authorList>
    </citation>
    <scope>NUCLEOTIDE SEQUENCE [LARGE SCALE GENOMIC DNA]</scope>
    <source>
        <strain evidence="9 10">IBT 23096</strain>
    </source>
</reference>
<evidence type="ECO:0000256" key="7">
    <source>
        <dbReference type="SAM" id="MobiDB-lite"/>
    </source>
</evidence>
<dbReference type="GO" id="GO:0001228">
    <property type="term" value="F:DNA-binding transcription activator activity, RNA polymerase II-specific"/>
    <property type="evidence" value="ECO:0007669"/>
    <property type="project" value="TreeGrafter"/>
</dbReference>
<dbReference type="SUPFAM" id="SSF57667">
    <property type="entry name" value="beta-beta-alpha zinc fingers"/>
    <property type="match status" value="1"/>
</dbReference>
<feature type="domain" description="C2H2-type" evidence="8">
    <location>
        <begin position="65"/>
        <end position="87"/>
    </location>
</feature>
<evidence type="ECO:0000259" key="8">
    <source>
        <dbReference type="PROSITE" id="PS00028"/>
    </source>
</evidence>
<comment type="caution">
    <text evidence="9">The sequence shown here is derived from an EMBL/GenBank/DDBJ whole genome shotgun (WGS) entry which is preliminary data.</text>
</comment>
<dbReference type="InterPro" id="IPR036236">
    <property type="entry name" value="Znf_C2H2_sf"/>
</dbReference>
<sequence>MAPETPTKVPCTYSSCLQTFDSVMQMQRHKIIDINHEYCKTCDEDFDDEETFLIHRIKSDKHIVCPICGLNFRSEGGRDGHIRQNHHTQQLLTCHGCKEKFRSASGLMRHLEADECPYISQGVILKQKSQKLMIKEALKAGEGSPMPLIPDPAEADDVDGGVKVKSLAEKNREAMTNQPFAVNASSAAHASADLATQHWPALSGSNNDLPRDLMSLSGLEISSSQGKDKSAWKSNAREGPALGGSSLPGDRPFGISLPNAGQTLRLMDEHWQATNFLNSFSGQYVCPCGSSFSQRDEFEEHVLQKSRSKRVVQCPNCLRRFKTTAALIAHCESPSTRCDINNGDKYGQIIDELTGGLIQAVGYHADGTVKYEAGKFDLPKSTTVGVNLREVKKS</sequence>
<keyword evidence="10" id="KW-1185">Reference proteome</keyword>
<dbReference type="Proteomes" id="UP000234275">
    <property type="component" value="Unassembled WGS sequence"/>
</dbReference>
<evidence type="ECO:0000256" key="4">
    <source>
        <dbReference type="ARBA" id="ARBA00022771"/>
    </source>
</evidence>
<evidence type="ECO:0000313" key="9">
    <source>
        <dbReference type="EMBL" id="PLB51193.1"/>
    </source>
</evidence>
<feature type="region of interest" description="Disordered" evidence="7">
    <location>
        <begin position="226"/>
        <end position="250"/>
    </location>
</feature>
<protein>
    <submittedName>
        <fullName evidence="9">Putative C2H2 finger domain protein</fullName>
    </submittedName>
</protein>
<dbReference type="RefSeq" id="XP_024706495.1">
    <property type="nucleotide sequence ID" value="XM_024844140.1"/>
</dbReference>
<evidence type="ECO:0000256" key="5">
    <source>
        <dbReference type="ARBA" id="ARBA00022833"/>
    </source>
</evidence>
<evidence type="ECO:0000313" key="10">
    <source>
        <dbReference type="Proteomes" id="UP000234275"/>
    </source>
</evidence>
<dbReference type="PANTHER" id="PTHR24376">
    <property type="entry name" value="ZINC FINGER PROTEIN"/>
    <property type="match status" value="1"/>
</dbReference>
<dbReference type="Gene3D" id="3.30.160.60">
    <property type="entry name" value="Classic Zinc Finger"/>
    <property type="match status" value="2"/>
</dbReference>
<dbReference type="GO" id="GO:0000978">
    <property type="term" value="F:RNA polymerase II cis-regulatory region sequence-specific DNA binding"/>
    <property type="evidence" value="ECO:0007669"/>
    <property type="project" value="TreeGrafter"/>
</dbReference>
<dbReference type="SMART" id="SM00355">
    <property type="entry name" value="ZnF_C2H2"/>
    <property type="match status" value="5"/>
</dbReference>
<evidence type="ECO:0000256" key="6">
    <source>
        <dbReference type="ARBA" id="ARBA00023242"/>
    </source>
</evidence>
<dbReference type="GO" id="GO:0005634">
    <property type="term" value="C:nucleus"/>
    <property type="evidence" value="ECO:0007669"/>
    <property type="project" value="UniProtKB-SubCell"/>
</dbReference>
<dbReference type="Pfam" id="PF24666">
    <property type="entry name" value="zf-C2H2_fungi_2"/>
    <property type="match status" value="1"/>
</dbReference>
<organism evidence="9 10">
    <name type="scientific">Aspergillus steynii IBT 23096</name>
    <dbReference type="NCBI Taxonomy" id="1392250"/>
    <lineage>
        <taxon>Eukaryota</taxon>
        <taxon>Fungi</taxon>
        <taxon>Dikarya</taxon>
        <taxon>Ascomycota</taxon>
        <taxon>Pezizomycotina</taxon>
        <taxon>Eurotiomycetes</taxon>
        <taxon>Eurotiomycetidae</taxon>
        <taxon>Eurotiales</taxon>
        <taxon>Aspergillaceae</taxon>
        <taxon>Aspergillus</taxon>
        <taxon>Aspergillus subgen. Circumdati</taxon>
    </lineage>
</organism>
<accession>A0A2I2GE95</accession>
<evidence type="ECO:0000256" key="1">
    <source>
        <dbReference type="ARBA" id="ARBA00004123"/>
    </source>
</evidence>
<evidence type="ECO:0000256" key="2">
    <source>
        <dbReference type="ARBA" id="ARBA00022723"/>
    </source>
</evidence>
<keyword evidence="2" id="KW-0479">Metal-binding</keyword>
<evidence type="ECO:0000256" key="3">
    <source>
        <dbReference type="ARBA" id="ARBA00022737"/>
    </source>
</evidence>
<dbReference type="AlphaFoldDB" id="A0A2I2GE95"/>